<comment type="caution">
    <text evidence="1">The sequence shown here is derived from an EMBL/GenBank/DDBJ whole genome shotgun (WGS) entry which is preliminary data.</text>
</comment>
<gene>
    <name evidence="1" type="ORF">E2C01_088504</name>
</gene>
<evidence type="ECO:0000313" key="2">
    <source>
        <dbReference type="Proteomes" id="UP000324222"/>
    </source>
</evidence>
<dbReference type="EMBL" id="VSRR010094695">
    <property type="protein sequence ID" value="MPC93378.1"/>
    <property type="molecule type" value="Genomic_DNA"/>
</dbReference>
<dbReference type="Proteomes" id="UP000324222">
    <property type="component" value="Unassembled WGS sequence"/>
</dbReference>
<name>A0A5B7JK19_PORTR</name>
<accession>A0A5B7JK19</accession>
<dbReference type="AlphaFoldDB" id="A0A5B7JK19"/>
<protein>
    <submittedName>
        <fullName evidence="1">Uncharacterized protein</fullName>
    </submittedName>
</protein>
<organism evidence="1 2">
    <name type="scientific">Portunus trituberculatus</name>
    <name type="common">Swimming crab</name>
    <name type="synonym">Neptunus trituberculatus</name>
    <dbReference type="NCBI Taxonomy" id="210409"/>
    <lineage>
        <taxon>Eukaryota</taxon>
        <taxon>Metazoa</taxon>
        <taxon>Ecdysozoa</taxon>
        <taxon>Arthropoda</taxon>
        <taxon>Crustacea</taxon>
        <taxon>Multicrustacea</taxon>
        <taxon>Malacostraca</taxon>
        <taxon>Eumalacostraca</taxon>
        <taxon>Eucarida</taxon>
        <taxon>Decapoda</taxon>
        <taxon>Pleocyemata</taxon>
        <taxon>Brachyura</taxon>
        <taxon>Eubrachyura</taxon>
        <taxon>Portunoidea</taxon>
        <taxon>Portunidae</taxon>
        <taxon>Portuninae</taxon>
        <taxon>Portunus</taxon>
    </lineage>
</organism>
<evidence type="ECO:0000313" key="1">
    <source>
        <dbReference type="EMBL" id="MPC93378.1"/>
    </source>
</evidence>
<reference evidence="1 2" key="1">
    <citation type="submission" date="2019-05" db="EMBL/GenBank/DDBJ databases">
        <title>Another draft genome of Portunus trituberculatus and its Hox gene families provides insights of decapod evolution.</title>
        <authorList>
            <person name="Jeong J.-H."/>
            <person name="Song I."/>
            <person name="Kim S."/>
            <person name="Choi T."/>
            <person name="Kim D."/>
            <person name="Ryu S."/>
            <person name="Kim W."/>
        </authorList>
    </citation>
    <scope>NUCLEOTIDE SEQUENCE [LARGE SCALE GENOMIC DNA]</scope>
    <source>
        <tissue evidence="1">Muscle</tissue>
    </source>
</reference>
<keyword evidence="2" id="KW-1185">Reference proteome</keyword>
<sequence length="68" mass="7513">MANWCRPSPQVVRGKTHCSSKQLSPPNIFLHPSVAVQVGVLDIVARMSNEGNKLRSNEYTKAEKLVGH</sequence>
<proteinExistence type="predicted"/>